<dbReference type="Pfam" id="PF26560">
    <property type="entry name" value="UFSP2_MPN_insect"/>
    <property type="match status" value="1"/>
</dbReference>
<dbReference type="OrthoDB" id="417506at2759"/>
<evidence type="ECO:0000256" key="4">
    <source>
        <dbReference type="ARBA" id="ARBA00022801"/>
    </source>
</evidence>
<organism evidence="11 12">
    <name type="scientific">Drosophila lebanonensis</name>
    <name type="common">Fruit fly</name>
    <name type="synonym">Scaptodrosophila lebanonensis</name>
    <dbReference type="NCBI Taxonomy" id="7225"/>
    <lineage>
        <taxon>Eukaryota</taxon>
        <taxon>Metazoa</taxon>
        <taxon>Ecdysozoa</taxon>
        <taxon>Arthropoda</taxon>
        <taxon>Hexapoda</taxon>
        <taxon>Insecta</taxon>
        <taxon>Pterygota</taxon>
        <taxon>Neoptera</taxon>
        <taxon>Endopterygota</taxon>
        <taxon>Diptera</taxon>
        <taxon>Brachycera</taxon>
        <taxon>Muscomorpha</taxon>
        <taxon>Ephydroidea</taxon>
        <taxon>Drosophilidae</taxon>
        <taxon>Scaptodrosophila</taxon>
    </lineage>
</organism>
<dbReference type="GO" id="GO:0006508">
    <property type="term" value="P:proteolysis"/>
    <property type="evidence" value="ECO:0007669"/>
    <property type="project" value="UniProtKB-KW"/>
</dbReference>
<keyword evidence="5" id="KW-0788">Thiol protease</keyword>
<dbReference type="InterPro" id="IPR012462">
    <property type="entry name" value="UFSP1/2_DUB_cat"/>
</dbReference>
<feature type="domain" description="UFSP1/2/DUB catalytic" evidence="8">
    <location>
        <begin position="407"/>
        <end position="594"/>
    </location>
</feature>
<evidence type="ECO:0000256" key="6">
    <source>
        <dbReference type="ARBA" id="ARBA00057559"/>
    </source>
</evidence>
<dbReference type="GO" id="GO:0005783">
    <property type="term" value="C:endoplasmic reticulum"/>
    <property type="evidence" value="ECO:0007669"/>
    <property type="project" value="TreeGrafter"/>
</dbReference>
<dbReference type="SUPFAM" id="SSF54001">
    <property type="entry name" value="Cysteine proteinases"/>
    <property type="match status" value="1"/>
</dbReference>
<evidence type="ECO:0000256" key="2">
    <source>
        <dbReference type="ARBA" id="ARBA00022670"/>
    </source>
</evidence>
<dbReference type="GO" id="GO:0005634">
    <property type="term" value="C:nucleus"/>
    <property type="evidence" value="ECO:0007669"/>
    <property type="project" value="TreeGrafter"/>
</dbReference>
<protein>
    <recommendedName>
        <fullName evidence="7">Probable Ufm1-specific protease 2</fullName>
    </recommendedName>
</protein>
<name>A0A6J2TYQ2_DROLE</name>
<reference evidence="12" key="1">
    <citation type="submission" date="2025-08" db="UniProtKB">
        <authorList>
            <consortium name="RefSeq"/>
        </authorList>
    </citation>
    <scope>IDENTIFICATION</scope>
    <source>
        <strain evidence="12">11010-0011.00</strain>
        <tissue evidence="12">Whole body</tissue>
    </source>
</reference>
<keyword evidence="4" id="KW-0378">Hydrolase</keyword>
<evidence type="ECO:0000259" key="9">
    <source>
        <dbReference type="Pfam" id="PF20908"/>
    </source>
</evidence>
<evidence type="ECO:0000313" key="12">
    <source>
        <dbReference type="RefSeq" id="XP_030380017.1"/>
    </source>
</evidence>
<dbReference type="AlphaFoldDB" id="A0A6J2TYQ2"/>
<dbReference type="Pfam" id="PF07910">
    <property type="entry name" value="Peptidase_C78"/>
    <property type="match status" value="1"/>
</dbReference>
<gene>
    <name evidence="12" type="primary">LOC115628172</name>
</gene>
<accession>A0A6J2TYQ2</accession>
<comment type="similarity">
    <text evidence="1">Belongs to the peptidase C78 family.</text>
</comment>
<keyword evidence="2 12" id="KW-0645">Protease</keyword>
<dbReference type="Proteomes" id="UP000504634">
    <property type="component" value="Unplaced"/>
</dbReference>
<evidence type="ECO:0000256" key="5">
    <source>
        <dbReference type="ARBA" id="ARBA00022807"/>
    </source>
</evidence>
<evidence type="ECO:0000256" key="7">
    <source>
        <dbReference type="ARBA" id="ARBA00073264"/>
    </source>
</evidence>
<keyword evidence="11" id="KW-1185">Reference proteome</keyword>
<evidence type="ECO:0000259" key="8">
    <source>
        <dbReference type="Pfam" id="PF07910"/>
    </source>
</evidence>
<dbReference type="FunFam" id="3.90.70.130:FF:000001">
    <property type="entry name" value="Probable Ufm1-specific protease 2"/>
    <property type="match status" value="1"/>
</dbReference>
<dbReference type="GeneID" id="115628172"/>
<evidence type="ECO:0000256" key="3">
    <source>
        <dbReference type="ARBA" id="ARBA00022786"/>
    </source>
</evidence>
<evidence type="ECO:0000313" key="11">
    <source>
        <dbReference type="Proteomes" id="UP000504634"/>
    </source>
</evidence>
<dbReference type="InterPro" id="IPR038765">
    <property type="entry name" value="Papain-like_cys_pep_sf"/>
</dbReference>
<keyword evidence="3" id="KW-0833">Ubl conjugation pathway</keyword>
<feature type="domain" description="UFSP2 N-terminal MPN-like" evidence="10">
    <location>
        <begin position="1"/>
        <end position="127"/>
    </location>
</feature>
<feature type="domain" description="UFSP2 second" evidence="9">
    <location>
        <begin position="155"/>
        <end position="381"/>
    </location>
</feature>
<sequence>MLPKLKVSIFLLKRLERVKLQCSGCLYGIVYGEGTLLLLSFNIEPTIGKRSYEQIEHNFPAEIDLCGLVKFGDCADGLLSEVLSSVDITDNPIVLQCQLGTLVGLRASFFVHGKLEEVPYEVMEAPQLYNDFCFARLKCGLNIKTSWTKEDLMQEMHVLRKNVADGGLVFNIQNTKVYVNCSGPQSKNISNESLIEHLLQALPNLIPNDIQRDSNSMVRVSQQSIALGCGYDVINIDVFRCRTRDPVARDAPPHPSLNICIKNEEQGKVVVPMEVDTMAILCKKTKFCRLYDILIESICRALRLFEQSLTESLLENDTNRLPVPRSYHFYPHEFGHFLTCCYLDNCSDDEPHMQEKRKQLHRQLALPVTRPYFRRANQCRFNYDISIWTPLMNPHIGLRPSGVADGKKYLVNGNYYYYHYLQQQVLDKGWGCAYRSIQTICSWFMLQGYTTTNITAVPTHLEIQQYLHKINDKAFSFVGSTQWIGSTEVSMCLQGLLNVESKIVHVASGTDLGTIAPELATHFQTQGTPVMIGGGVLAHTIIGVDFCVQTGDVKFLILDPHYVGTDDLAIIQGKGWCGWKNVDFWDKKSYYNICLPQRPILY</sequence>
<dbReference type="PANTHER" id="PTHR48153:SF2">
    <property type="entry name" value="UFM1-SPECIFIC PROTEASE 2"/>
    <property type="match status" value="1"/>
</dbReference>
<dbReference type="InterPro" id="IPR058757">
    <property type="entry name" value="UFSP2_MPN_N"/>
</dbReference>
<dbReference type="InterPro" id="IPR049387">
    <property type="entry name" value="UFSP2-like_2nd"/>
</dbReference>
<dbReference type="CTD" id="55325"/>
<evidence type="ECO:0000259" key="10">
    <source>
        <dbReference type="Pfam" id="PF26560"/>
    </source>
</evidence>
<proteinExistence type="inferred from homology"/>
<dbReference type="GO" id="GO:0071567">
    <property type="term" value="F:deUFMylase activity"/>
    <property type="evidence" value="ECO:0007669"/>
    <property type="project" value="TreeGrafter"/>
</dbReference>
<dbReference type="Pfam" id="PF20908">
    <property type="entry name" value="UfSP2_N"/>
    <property type="match status" value="1"/>
</dbReference>
<dbReference type="PANTHER" id="PTHR48153">
    <property type="entry name" value="UFM1-SPECIFIC PROTEASE 2"/>
    <property type="match status" value="1"/>
</dbReference>
<comment type="function">
    <text evidence="6">Thiol protease which recognizes and hydrolyzes the peptide bond at the C-terminal Gly of UFM1, a ubiquitin-like modifier protein bound to a number of target proteins. Does not hydrolyze SUMO1 or ISG15 ubiquitin-like proteins.</text>
</comment>
<dbReference type="RefSeq" id="XP_030380017.1">
    <property type="nucleotide sequence ID" value="XM_030524157.1"/>
</dbReference>
<evidence type="ECO:0000256" key="1">
    <source>
        <dbReference type="ARBA" id="ARBA00008552"/>
    </source>
</evidence>
<dbReference type="Gene3D" id="3.90.70.130">
    <property type="match status" value="1"/>
</dbReference>